<organism evidence="2 3">
    <name type="scientific">Rhamnella rubrinervis</name>
    <dbReference type="NCBI Taxonomy" id="2594499"/>
    <lineage>
        <taxon>Eukaryota</taxon>
        <taxon>Viridiplantae</taxon>
        <taxon>Streptophyta</taxon>
        <taxon>Embryophyta</taxon>
        <taxon>Tracheophyta</taxon>
        <taxon>Spermatophyta</taxon>
        <taxon>Magnoliopsida</taxon>
        <taxon>eudicotyledons</taxon>
        <taxon>Gunneridae</taxon>
        <taxon>Pentapetalae</taxon>
        <taxon>rosids</taxon>
        <taxon>fabids</taxon>
        <taxon>Rosales</taxon>
        <taxon>Rhamnaceae</taxon>
        <taxon>rhamnoid group</taxon>
        <taxon>Rhamneae</taxon>
        <taxon>Rhamnella</taxon>
    </lineage>
</organism>
<feature type="compositionally biased region" description="Acidic residues" evidence="1">
    <location>
        <begin position="139"/>
        <end position="163"/>
    </location>
</feature>
<sequence length="184" mass="20376">MRHASEETSLERRGENLEEEDPSTQLSEEIPEAKDEDIQGELEATKKKKTKRCGKGWASSRRIKAGASNHERRCRAQLLTNRYSSATLPPREAFQPPPKIRAKKNKLHQSLGLEDSSTSAGLIIAHSECPTEDWVTPDPSDEEEGGQEDMEITSGEDEPDEGDAPLVNQPDVPGLNAEPNDSFE</sequence>
<name>A0A8K0EAA7_9ROSA</name>
<feature type="region of interest" description="Disordered" evidence="1">
    <location>
        <begin position="1"/>
        <end position="113"/>
    </location>
</feature>
<comment type="caution">
    <text evidence="2">The sequence shown here is derived from an EMBL/GenBank/DDBJ whole genome shotgun (WGS) entry which is preliminary data.</text>
</comment>
<feature type="compositionally biased region" description="Polar residues" evidence="1">
    <location>
        <begin position="78"/>
        <end position="87"/>
    </location>
</feature>
<dbReference type="Proteomes" id="UP000796880">
    <property type="component" value="Unassembled WGS sequence"/>
</dbReference>
<accession>A0A8K0EAA7</accession>
<dbReference type="EMBL" id="VOIH02000007">
    <property type="protein sequence ID" value="KAF3442324.1"/>
    <property type="molecule type" value="Genomic_DNA"/>
</dbReference>
<protein>
    <submittedName>
        <fullName evidence="2">Uncharacterized protein</fullName>
    </submittedName>
</protein>
<feature type="compositionally biased region" description="Basic and acidic residues" evidence="1">
    <location>
        <begin position="1"/>
        <end position="16"/>
    </location>
</feature>
<gene>
    <name evidence="2" type="ORF">FNV43_RR16240</name>
</gene>
<dbReference type="AlphaFoldDB" id="A0A8K0EAA7"/>
<evidence type="ECO:0000313" key="3">
    <source>
        <dbReference type="Proteomes" id="UP000796880"/>
    </source>
</evidence>
<reference evidence="2" key="1">
    <citation type="submission" date="2020-03" db="EMBL/GenBank/DDBJ databases">
        <title>A high-quality chromosome-level genome assembly of a woody plant with both climbing and erect habits, Rhamnella rubrinervis.</title>
        <authorList>
            <person name="Lu Z."/>
            <person name="Yang Y."/>
            <person name="Zhu X."/>
            <person name="Sun Y."/>
        </authorList>
    </citation>
    <scope>NUCLEOTIDE SEQUENCE</scope>
    <source>
        <strain evidence="2">BYM</strain>
        <tissue evidence="2">Leaf</tissue>
    </source>
</reference>
<feature type="region of interest" description="Disordered" evidence="1">
    <location>
        <begin position="127"/>
        <end position="184"/>
    </location>
</feature>
<evidence type="ECO:0000256" key="1">
    <source>
        <dbReference type="SAM" id="MobiDB-lite"/>
    </source>
</evidence>
<proteinExistence type="predicted"/>
<keyword evidence="3" id="KW-1185">Reference proteome</keyword>
<evidence type="ECO:0000313" key="2">
    <source>
        <dbReference type="EMBL" id="KAF3442324.1"/>
    </source>
</evidence>